<accession>X1HBA4</accession>
<name>X1HBA4_9ZZZZ</name>
<keyword evidence="1" id="KW-0812">Transmembrane</keyword>
<proteinExistence type="predicted"/>
<keyword evidence="1" id="KW-0472">Membrane</keyword>
<feature type="transmembrane region" description="Helical" evidence="1">
    <location>
        <begin position="21"/>
        <end position="42"/>
    </location>
</feature>
<organism evidence="2">
    <name type="scientific">marine sediment metagenome</name>
    <dbReference type="NCBI Taxonomy" id="412755"/>
    <lineage>
        <taxon>unclassified sequences</taxon>
        <taxon>metagenomes</taxon>
        <taxon>ecological metagenomes</taxon>
    </lineage>
</organism>
<sequence>MIYLWLEWVDTSTMRACIRSLLVPALACLVITGIGFLGYASYNNGYEHGSLGYEYSQDNCGYQVGYQETAIPSESVGSSSQTIELKNPTFEETRDFILKDATSRNKFILNQYECRHFATDVNNNAEAEGLRCAFVLLCFDRGQHSVVAFDTTDRGLVFIEPQTDARIHPEVSGRYQREEIIEILIAW</sequence>
<evidence type="ECO:0000313" key="2">
    <source>
        <dbReference type="EMBL" id="GAH54360.1"/>
    </source>
</evidence>
<gene>
    <name evidence="2" type="ORF">S03H2_28119</name>
</gene>
<comment type="caution">
    <text evidence="2">The sequence shown here is derived from an EMBL/GenBank/DDBJ whole genome shotgun (WGS) entry which is preliminary data.</text>
</comment>
<keyword evidence="1" id="KW-1133">Transmembrane helix</keyword>
<dbReference type="AlphaFoldDB" id="X1HBA4"/>
<evidence type="ECO:0000256" key="1">
    <source>
        <dbReference type="SAM" id="Phobius"/>
    </source>
</evidence>
<protein>
    <submittedName>
        <fullName evidence="2">Uncharacterized protein</fullName>
    </submittedName>
</protein>
<reference evidence="2" key="1">
    <citation type="journal article" date="2014" name="Front. Microbiol.">
        <title>High frequency of phylogenetically diverse reductive dehalogenase-homologous genes in deep subseafloor sedimentary metagenomes.</title>
        <authorList>
            <person name="Kawai M."/>
            <person name="Futagami T."/>
            <person name="Toyoda A."/>
            <person name="Takaki Y."/>
            <person name="Nishi S."/>
            <person name="Hori S."/>
            <person name="Arai W."/>
            <person name="Tsubouchi T."/>
            <person name="Morono Y."/>
            <person name="Uchiyama I."/>
            <person name="Ito T."/>
            <person name="Fujiyama A."/>
            <person name="Inagaki F."/>
            <person name="Takami H."/>
        </authorList>
    </citation>
    <scope>NUCLEOTIDE SEQUENCE</scope>
    <source>
        <strain evidence="2">Expedition CK06-06</strain>
    </source>
</reference>
<dbReference type="EMBL" id="BARU01016937">
    <property type="protein sequence ID" value="GAH54360.1"/>
    <property type="molecule type" value="Genomic_DNA"/>
</dbReference>